<evidence type="ECO:0000256" key="3">
    <source>
        <dbReference type="ARBA" id="ARBA00008343"/>
    </source>
</evidence>
<accession>A0AAV5GNS9</accession>
<feature type="region of interest" description="Disordered" evidence="14">
    <location>
        <begin position="270"/>
        <end position="299"/>
    </location>
</feature>
<dbReference type="Gene3D" id="1.10.340.30">
    <property type="entry name" value="Hypothetical protein, domain 2"/>
    <property type="match status" value="1"/>
</dbReference>
<dbReference type="GO" id="GO:0051539">
    <property type="term" value="F:4 iron, 4 sulfur cluster binding"/>
    <property type="evidence" value="ECO:0007669"/>
    <property type="project" value="UniProtKB-KW"/>
</dbReference>
<dbReference type="InterPro" id="IPR003265">
    <property type="entry name" value="HhH-GPD_domain"/>
</dbReference>
<keyword evidence="9" id="KW-0378">Hydrolase</keyword>
<evidence type="ECO:0000256" key="11">
    <source>
        <dbReference type="ARBA" id="ARBA00023014"/>
    </source>
</evidence>
<keyword evidence="6" id="KW-0004">4Fe-4S</keyword>
<dbReference type="Proteomes" id="UP001342314">
    <property type="component" value="Unassembled WGS sequence"/>
</dbReference>
<dbReference type="InterPro" id="IPR015797">
    <property type="entry name" value="NUDIX_hydrolase-like_dom_sf"/>
</dbReference>
<evidence type="ECO:0000256" key="7">
    <source>
        <dbReference type="ARBA" id="ARBA00022723"/>
    </source>
</evidence>
<dbReference type="GO" id="GO:0006298">
    <property type="term" value="P:mismatch repair"/>
    <property type="evidence" value="ECO:0007669"/>
    <property type="project" value="TreeGrafter"/>
</dbReference>
<evidence type="ECO:0000256" key="14">
    <source>
        <dbReference type="SAM" id="MobiDB-lite"/>
    </source>
</evidence>
<organism evidence="16 17">
    <name type="scientific">Rhodotorula paludigena</name>
    <dbReference type="NCBI Taxonomy" id="86838"/>
    <lineage>
        <taxon>Eukaryota</taxon>
        <taxon>Fungi</taxon>
        <taxon>Dikarya</taxon>
        <taxon>Basidiomycota</taxon>
        <taxon>Pucciniomycotina</taxon>
        <taxon>Microbotryomycetes</taxon>
        <taxon>Sporidiobolales</taxon>
        <taxon>Sporidiobolaceae</taxon>
        <taxon>Rhodotorula</taxon>
    </lineage>
</organism>
<evidence type="ECO:0000256" key="9">
    <source>
        <dbReference type="ARBA" id="ARBA00022801"/>
    </source>
</evidence>
<dbReference type="InterPro" id="IPR023170">
    <property type="entry name" value="HhH_base_excis_C"/>
</dbReference>
<dbReference type="EC" id="3.2.2.31" evidence="4"/>
<keyword evidence="13" id="KW-0326">Glycosidase</keyword>
<evidence type="ECO:0000256" key="10">
    <source>
        <dbReference type="ARBA" id="ARBA00023004"/>
    </source>
</evidence>
<protein>
    <recommendedName>
        <fullName evidence="5">Adenine DNA glycosylase</fullName>
        <ecNumber evidence="4">3.2.2.31</ecNumber>
    </recommendedName>
</protein>
<dbReference type="GO" id="GO:0006285">
    <property type="term" value="P:base-excision repair, AP site formation"/>
    <property type="evidence" value="ECO:0007669"/>
    <property type="project" value="UniProtKB-ARBA"/>
</dbReference>
<dbReference type="GO" id="GO:0005634">
    <property type="term" value="C:nucleus"/>
    <property type="evidence" value="ECO:0007669"/>
    <property type="project" value="TreeGrafter"/>
</dbReference>
<evidence type="ECO:0000256" key="12">
    <source>
        <dbReference type="ARBA" id="ARBA00023204"/>
    </source>
</evidence>
<dbReference type="GO" id="GO:0034039">
    <property type="term" value="F:8-oxo-7,8-dihydroguanine DNA N-glycosylase activity"/>
    <property type="evidence" value="ECO:0007669"/>
    <property type="project" value="TreeGrafter"/>
</dbReference>
<dbReference type="FunFam" id="1.10.340.30:FF:000002">
    <property type="entry name" value="Adenine DNA glycosylase"/>
    <property type="match status" value="1"/>
</dbReference>
<evidence type="ECO:0000256" key="6">
    <source>
        <dbReference type="ARBA" id="ARBA00022485"/>
    </source>
</evidence>
<keyword evidence="17" id="KW-1185">Reference proteome</keyword>
<proteinExistence type="inferred from homology"/>
<comment type="similarity">
    <text evidence="3">Belongs to the Nth/MutY family.</text>
</comment>
<keyword evidence="11" id="KW-0411">Iron-sulfur</keyword>
<dbReference type="Gene3D" id="1.10.1670.10">
    <property type="entry name" value="Helix-hairpin-Helix base-excision DNA repair enzymes (C-terminal)"/>
    <property type="match status" value="1"/>
</dbReference>
<dbReference type="CDD" id="cd00056">
    <property type="entry name" value="ENDO3c"/>
    <property type="match status" value="1"/>
</dbReference>
<comment type="catalytic activity">
    <reaction evidence="1">
        <text>Hydrolyzes free adenine bases from 7,8-dihydro-8-oxoguanine:adenine mismatched double-stranded DNA, leaving an apurinic site.</text>
        <dbReference type="EC" id="3.2.2.31"/>
    </reaction>
</comment>
<dbReference type="GO" id="GO:0032357">
    <property type="term" value="F:oxidized purine DNA binding"/>
    <property type="evidence" value="ECO:0007669"/>
    <property type="project" value="TreeGrafter"/>
</dbReference>
<feature type="compositionally biased region" description="Basic and acidic residues" evidence="14">
    <location>
        <begin position="277"/>
        <end position="290"/>
    </location>
</feature>
<evidence type="ECO:0000256" key="4">
    <source>
        <dbReference type="ARBA" id="ARBA00012045"/>
    </source>
</evidence>
<dbReference type="Pfam" id="PF00730">
    <property type="entry name" value="HhH-GPD"/>
    <property type="match status" value="1"/>
</dbReference>
<dbReference type="PANTHER" id="PTHR42944">
    <property type="entry name" value="ADENINE DNA GLYCOSYLASE"/>
    <property type="match status" value="1"/>
</dbReference>
<dbReference type="PANTHER" id="PTHR42944:SF1">
    <property type="entry name" value="ADENINE DNA GLYCOSYLASE"/>
    <property type="match status" value="1"/>
</dbReference>
<sequence length="691" mass="74873">MPPKKKAAAAPARALPPPNTAHPCASLLPAVLAPASLADRPHPAAYHCFLQSPFYPTEAPTSSAKKRKRDEPALPPPLDSAVEAEVVQRALLAWFDGVKEKRGMPWRKEVDPRTLSEEERGQRGYEVWVSEIMLQQTRVETVIPYWRKWMDKFPTVAALAKADIEEVNAVWQGLGYYSRAKRLLDGAKTVMREHSGLLPSTATGLLSIDGIGPYSAGAISSIAFGERSAMVDGNVVRVLSRLAALHGQQTAKSTTAFIWALADVLVPPQPARKKKAKAADGADGGKKQPLEDVGGPNKPGAWNQALMELGATVCTPKNPDCPSCPLQNQCLSYAEARYVAHAPRAKGDTALTAPSAPDIEDLCTLCSPLPYEDAAEARQHSVEVYPMAKEKAKKREEDTAVCVVEWVPSEDFVGEEGRMVLLVKRPEKGLLAGLYEFPAVDLPPEEASSSTSSSRTKHLNSLLTTLLDIPSSTFRSSDQTSSSTSTPRVISRQALPEVVHVYSHITRTYLSERLVLVSPSPPTLRPAASPSPSKKDDSGKAQLVQSLAGRAKWVHAEDVPTNNIGGAVGKIWEERERVEKRLPEVARKAKKGPAKEGGKGKKPLVEKGQGSLMGFFAKKESVGSAAPEKAKKDAAARKMEEVDDEVIVIDEPKTVELSTEASVVVTEVKVQERSVYKKRRIAPSSDEEDEG</sequence>
<dbReference type="SMART" id="SM00525">
    <property type="entry name" value="FES"/>
    <property type="match status" value="1"/>
</dbReference>
<feature type="region of interest" description="Disordered" evidence="14">
    <location>
        <begin position="519"/>
        <end position="542"/>
    </location>
</feature>
<evidence type="ECO:0000256" key="13">
    <source>
        <dbReference type="ARBA" id="ARBA00023295"/>
    </source>
</evidence>
<dbReference type="GO" id="GO:0000701">
    <property type="term" value="F:purine-specific mismatch base pair DNA N-glycosylase activity"/>
    <property type="evidence" value="ECO:0007669"/>
    <property type="project" value="UniProtKB-EC"/>
</dbReference>
<feature type="region of interest" description="Disordered" evidence="14">
    <location>
        <begin position="586"/>
        <end position="607"/>
    </location>
</feature>
<keyword evidence="8" id="KW-0227">DNA damage</keyword>
<dbReference type="GO" id="GO:0046872">
    <property type="term" value="F:metal ion binding"/>
    <property type="evidence" value="ECO:0007669"/>
    <property type="project" value="UniProtKB-KW"/>
</dbReference>
<dbReference type="SMART" id="SM00478">
    <property type="entry name" value="ENDO3c"/>
    <property type="match status" value="1"/>
</dbReference>
<dbReference type="InterPro" id="IPR003651">
    <property type="entry name" value="Endonuclease3_FeS-loop_motif"/>
</dbReference>
<keyword evidence="7" id="KW-0479">Metal-binding</keyword>
<dbReference type="GO" id="GO:0035485">
    <property type="term" value="F:adenine/guanine mispair binding"/>
    <property type="evidence" value="ECO:0007669"/>
    <property type="project" value="TreeGrafter"/>
</dbReference>
<dbReference type="EMBL" id="BQKY01000008">
    <property type="protein sequence ID" value="GJN91157.1"/>
    <property type="molecule type" value="Genomic_DNA"/>
</dbReference>
<evidence type="ECO:0000313" key="17">
    <source>
        <dbReference type="Proteomes" id="UP001342314"/>
    </source>
</evidence>
<evidence type="ECO:0000256" key="1">
    <source>
        <dbReference type="ARBA" id="ARBA00000843"/>
    </source>
</evidence>
<comment type="cofactor">
    <cofactor evidence="2">
        <name>[4Fe-4S] cluster</name>
        <dbReference type="ChEBI" id="CHEBI:49883"/>
    </cofactor>
</comment>
<dbReference type="InterPro" id="IPR044298">
    <property type="entry name" value="MIG/MutY"/>
</dbReference>
<dbReference type="AlphaFoldDB" id="A0AAV5GNS9"/>
<evidence type="ECO:0000313" key="16">
    <source>
        <dbReference type="EMBL" id="GJN91157.1"/>
    </source>
</evidence>
<dbReference type="SUPFAM" id="SSF48150">
    <property type="entry name" value="DNA-glycosylase"/>
    <property type="match status" value="1"/>
</dbReference>
<reference evidence="16 17" key="1">
    <citation type="submission" date="2021-12" db="EMBL/GenBank/DDBJ databases">
        <title>High titer production of polyol ester of fatty acids by Rhodotorula paludigena BS15 towards product separation-free biomass refinery.</title>
        <authorList>
            <person name="Mano J."/>
            <person name="Ono H."/>
            <person name="Tanaka T."/>
            <person name="Naito K."/>
            <person name="Sushida H."/>
            <person name="Ike M."/>
            <person name="Tokuyasu K."/>
            <person name="Kitaoka M."/>
        </authorList>
    </citation>
    <scope>NUCLEOTIDE SEQUENCE [LARGE SCALE GENOMIC DNA]</scope>
    <source>
        <strain evidence="16 17">BS15</strain>
    </source>
</reference>
<feature type="region of interest" description="Disordered" evidence="14">
    <location>
        <begin position="1"/>
        <end position="21"/>
    </location>
</feature>
<evidence type="ECO:0000256" key="5">
    <source>
        <dbReference type="ARBA" id="ARBA00022023"/>
    </source>
</evidence>
<evidence type="ECO:0000256" key="2">
    <source>
        <dbReference type="ARBA" id="ARBA00001966"/>
    </source>
</evidence>
<gene>
    <name evidence="16" type="ORF">Rhopal_004175-T1</name>
</gene>
<name>A0AAV5GNS9_9BASI</name>
<dbReference type="Gene3D" id="3.90.79.10">
    <property type="entry name" value="Nucleoside Triphosphate Pyrophosphohydrolase"/>
    <property type="match status" value="1"/>
</dbReference>
<dbReference type="InterPro" id="IPR011257">
    <property type="entry name" value="DNA_glycosylase"/>
</dbReference>
<feature type="compositionally biased region" description="Basic and acidic residues" evidence="14">
    <location>
        <begin position="586"/>
        <end position="605"/>
    </location>
</feature>
<keyword evidence="10" id="KW-0408">Iron</keyword>
<feature type="domain" description="HhH-GPD" evidence="15">
    <location>
        <begin position="133"/>
        <end position="312"/>
    </location>
</feature>
<keyword evidence="12" id="KW-0234">DNA repair</keyword>
<evidence type="ECO:0000259" key="15">
    <source>
        <dbReference type="SMART" id="SM00478"/>
    </source>
</evidence>
<dbReference type="SUPFAM" id="SSF55811">
    <property type="entry name" value="Nudix"/>
    <property type="match status" value="1"/>
</dbReference>
<evidence type="ECO:0000256" key="8">
    <source>
        <dbReference type="ARBA" id="ARBA00022763"/>
    </source>
</evidence>
<comment type="caution">
    <text evidence="16">The sequence shown here is derived from an EMBL/GenBank/DDBJ whole genome shotgun (WGS) entry which is preliminary data.</text>
</comment>